<dbReference type="Proteomes" id="UP001179614">
    <property type="component" value="Chromosome"/>
</dbReference>
<evidence type="ECO:0008006" key="5">
    <source>
        <dbReference type="Google" id="ProtNLM"/>
    </source>
</evidence>
<accession>A0ABY7MH82</accession>
<evidence type="ECO:0000256" key="1">
    <source>
        <dbReference type="SAM" id="MobiDB-lite"/>
    </source>
</evidence>
<feature type="region of interest" description="Disordered" evidence="1">
    <location>
        <begin position="33"/>
        <end position="66"/>
    </location>
</feature>
<feature type="chain" id="PRO_5046289865" description="Secreted protein" evidence="2">
    <location>
        <begin position="21"/>
        <end position="392"/>
    </location>
</feature>
<name>A0ABY7MH82_9BRAD</name>
<keyword evidence="4" id="KW-1185">Reference proteome</keyword>
<evidence type="ECO:0000313" key="4">
    <source>
        <dbReference type="Proteomes" id="UP001179614"/>
    </source>
</evidence>
<dbReference type="RefSeq" id="WP_270163077.1">
    <property type="nucleotide sequence ID" value="NZ_CP089391.1"/>
</dbReference>
<evidence type="ECO:0000256" key="2">
    <source>
        <dbReference type="SAM" id="SignalP"/>
    </source>
</evidence>
<dbReference type="EMBL" id="CP089391">
    <property type="protein sequence ID" value="WBL77781.1"/>
    <property type="molecule type" value="Genomic_DNA"/>
</dbReference>
<feature type="compositionally biased region" description="Basic and acidic residues" evidence="1">
    <location>
        <begin position="33"/>
        <end position="42"/>
    </location>
</feature>
<feature type="signal peptide" evidence="2">
    <location>
        <begin position="1"/>
        <end position="20"/>
    </location>
</feature>
<sequence length="392" mass="42828">MRKIFVACSMLVLAQAQASAQDSHLLAAVEEHAAPGEADDRSPQAMSARKPFETPEAPTPVPTDTAEFGSIDATVTFLADVYGPAPQTSQRRTLRYEQAKRYIDAHPGTPGVLFIEDVIDHRGSNGIAPQHELEYRETPAHYYVGGGTLNDTVFGFVDGPYPPVWTIEAAPVYSSLIYVDAQGSETYVSESKVRQMNDLAPELLDEMMRRQDADRRYHASQGFLADEIQRAADNGDNLRLAQLTEQQQQAQAAHCAAMQMRQQRDAEIDRMYDLNLKADAGTISAPERGELDNFSKRSELIESTAPISGREAAGPPPTSCPLCRSTNIAVLRSRHFTGTFQFTSSDDRSVVVAYRHGHAGPIGVLIGVPKDLSGPIFGSWTNAGMTLPPPQK</sequence>
<evidence type="ECO:0000313" key="3">
    <source>
        <dbReference type="EMBL" id="WBL77781.1"/>
    </source>
</evidence>
<organism evidence="3 4">
    <name type="scientific">Bradyrhizobium xenonodulans</name>
    <dbReference type="NCBI Taxonomy" id="2736875"/>
    <lineage>
        <taxon>Bacteria</taxon>
        <taxon>Pseudomonadati</taxon>
        <taxon>Pseudomonadota</taxon>
        <taxon>Alphaproteobacteria</taxon>
        <taxon>Hyphomicrobiales</taxon>
        <taxon>Nitrobacteraceae</taxon>
        <taxon>Bradyrhizobium</taxon>
    </lineage>
</organism>
<reference evidence="3" key="1">
    <citation type="submission" date="2021-12" db="EMBL/GenBank/DDBJ databases">
        <title>Bradyrhizobium xenonodulans sp. nov.</title>
        <authorList>
            <person name="Claassens R."/>
            <person name="Venter S.N."/>
            <person name="Beukes C.W."/>
            <person name="Stepkowski T."/>
            <person name="Steenkamp E.T."/>
        </authorList>
    </citation>
    <scope>NUCLEOTIDE SEQUENCE</scope>
    <source>
        <strain evidence="3">14AB</strain>
    </source>
</reference>
<keyword evidence="2" id="KW-0732">Signal</keyword>
<proteinExistence type="predicted"/>
<gene>
    <name evidence="3" type="ORF">I3J27_33005</name>
</gene>
<protein>
    <recommendedName>
        <fullName evidence="5">Secreted protein</fullName>
    </recommendedName>
</protein>